<dbReference type="RefSeq" id="WP_173163311.1">
    <property type="nucleotide sequence ID" value="NZ_CP053716.1"/>
</dbReference>
<dbReference type="InterPro" id="IPR050834">
    <property type="entry name" value="Glycosyltransf_2"/>
</dbReference>
<dbReference type="Gene3D" id="3.90.550.10">
    <property type="entry name" value="Spore Coat Polysaccharide Biosynthesis Protein SpsA, Chain A"/>
    <property type="match status" value="1"/>
</dbReference>
<protein>
    <submittedName>
        <fullName evidence="2">Glycosyltransferase family 2 protein</fullName>
    </submittedName>
</protein>
<dbReference type="SUPFAM" id="SSF53448">
    <property type="entry name" value="Nucleotide-diphospho-sugar transferases"/>
    <property type="match status" value="1"/>
</dbReference>
<dbReference type="GO" id="GO:0016740">
    <property type="term" value="F:transferase activity"/>
    <property type="evidence" value="ECO:0007669"/>
    <property type="project" value="UniProtKB-KW"/>
</dbReference>
<evidence type="ECO:0000313" key="3">
    <source>
        <dbReference type="Proteomes" id="UP000503297"/>
    </source>
</evidence>
<dbReference type="Pfam" id="PF00535">
    <property type="entry name" value="Glycos_transf_2"/>
    <property type="match status" value="1"/>
</dbReference>
<reference evidence="3" key="1">
    <citation type="submission" date="2020-05" db="EMBL/GenBank/DDBJ databases">
        <title>Novel species in genus Nocardioides.</title>
        <authorList>
            <person name="Zhang G."/>
        </authorList>
    </citation>
    <scope>NUCLEOTIDE SEQUENCE [LARGE SCALE GENOMIC DNA]</scope>
    <source>
        <strain evidence="3">zg-1050</strain>
    </source>
</reference>
<evidence type="ECO:0000313" key="2">
    <source>
        <dbReference type="EMBL" id="QKF06686.1"/>
    </source>
</evidence>
<dbReference type="AlphaFoldDB" id="A0A6M8J3V5"/>
<sequence>MTHKVLTIAVPSYNVQQYLQGGLESYCRNGADPRLEVIVVDDGSTDDTPQIAQSFAARFPDVFRVVSKPNGGHGSAVNAGIDHARGTYFRIIDGDDRICSQNVAALLDALEAADEDLVVDVKREVTFGTGDSRLFPLPDDIPRACTVPFEQVCLRDDIEACFQIHTLSIRTQLLRDARVRLQEHTFYVDYELVVKVCARARTIRFCDLEVCHYYVGNLAQSVSPANYVRRWDHHERVTRELLRFFAQEPLDPVHKGFVENRVALLVNTHLNIALIFDDDRTRGLRRARTFRRFLAESHPLFHRRSRGRYLQARVLHAMGVDAKGLDRLMGRG</sequence>
<keyword evidence="2" id="KW-0808">Transferase</keyword>
<accession>A0A6M8J3V5</accession>
<keyword evidence="3" id="KW-1185">Reference proteome</keyword>
<dbReference type="InterPro" id="IPR001173">
    <property type="entry name" value="Glyco_trans_2-like"/>
</dbReference>
<evidence type="ECO:0000259" key="1">
    <source>
        <dbReference type="Pfam" id="PF00535"/>
    </source>
</evidence>
<dbReference type="PANTHER" id="PTHR43685:SF2">
    <property type="entry name" value="GLYCOSYLTRANSFERASE 2-LIKE DOMAIN-CONTAINING PROTEIN"/>
    <property type="match status" value="1"/>
</dbReference>
<proteinExistence type="predicted"/>
<gene>
    <name evidence="2" type="ORF">HLV38_00035</name>
</gene>
<dbReference type="Proteomes" id="UP000503297">
    <property type="component" value="Chromosome"/>
</dbReference>
<name>A0A6M8J3V5_9ACTN</name>
<dbReference type="KEGG" id="bwa:HLV38_00035"/>
<dbReference type="PANTHER" id="PTHR43685">
    <property type="entry name" value="GLYCOSYLTRANSFERASE"/>
    <property type="match status" value="1"/>
</dbReference>
<dbReference type="EMBL" id="CP053716">
    <property type="protein sequence ID" value="QKF06686.1"/>
    <property type="molecule type" value="Genomic_DNA"/>
</dbReference>
<dbReference type="CDD" id="cd00761">
    <property type="entry name" value="Glyco_tranf_GTA_type"/>
    <property type="match status" value="1"/>
</dbReference>
<feature type="domain" description="Glycosyltransferase 2-like" evidence="1">
    <location>
        <begin position="7"/>
        <end position="129"/>
    </location>
</feature>
<organism evidence="2 3">
    <name type="scientific">Berryella wangjianweii</name>
    <dbReference type="NCBI Taxonomy" id="2734634"/>
    <lineage>
        <taxon>Bacteria</taxon>
        <taxon>Bacillati</taxon>
        <taxon>Actinomycetota</taxon>
        <taxon>Coriobacteriia</taxon>
        <taxon>Eggerthellales</taxon>
        <taxon>Eggerthellaceae</taxon>
        <taxon>Berryella</taxon>
    </lineage>
</organism>
<dbReference type="InterPro" id="IPR029044">
    <property type="entry name" value="Nucleotide-diphossugar_trans"/>
</dbReference>